<comment type="caution">
    <text evidence="14">The sequence shown here is derived from an EMBL/GenBank/DDBJ whole genome shotgun (WGS) entry which is preliminary data.</text>
</comment>
<keyword evidence="7 11" id="KW-0472">Membrane</keyword>
<dbReference type="GO" id="GO:0007160">
    <property type="term" value="P:cell-matrix adhesion"/>
    <property type="evidence" value="ECO:0007669"/>
    <property type="project" value="TreeGrafter"/>
</dbReference>
<organism evidence="14 15">
    <name type="scientific">Petrolisthes cinctipes</name>
    <name type="common">Flat porcelain crab</name>
    <dbReference type="NCBI Taxonomy" id="88211"/>
    <lineage>
        <taxon>Eukaryota</taxon>
        <taxon>Metazoa</taxon>
        <taxon>Ecdysozoa</taxon>
        <taxon>Arthropoda</taxon>
        <taxon>Crustacea</taxon>
        <taxon>Multicrustacea</taxon>
        <taxon>Malacostraca</taxon>
        <taxon>Eumalacostraca</taxon>
        <taxon>Eucarida</taxon>
        <taxon>Decapoda</taxon>
        <taxon>Pleocyemata</taxon>
        <taxon>Anomura</taxon>
        <taxon>Galatheoidea</taxon>
        <taxon>Porcellanidae</taxon>
        <taxon>Petrolisthes</taxon>
    </lineage>
</organism>
<dbReference type="InterPro" id="IPR032695">
    <property type="entry name" value="Integrin_dom_sf"/>
</dbReference>
<feature type="repeat" description="FG-GAP" evidence="10">
    <location>
        <begin position="290"/>
        <end position="356"/>
    </location>
</feature>
<dbReference type="InterPro" id="IPR013517">
    <property type="entry name" value="FG-GAP"/>
</dbReference>
<dbReference type="InterPro" id="IPR028994">
    <property type="entry name" value="Integrin_alpha_N"/>
</dbReference>
<evidence type="ECO:0000256" key="5">
    <source>
        <dbReference type="ARBA" id="ARBA00022889"/>
    </source>
</evidence>
<keyword evidence="4" id="KW-0677">Repeat</keyword>
<keyword evidence="11" id="KW-0812">Transmembrane</keyword>
<evidence type="ECO:0000256" key="8">
    <source>
        <dbReference type="ARBA" id="ARBA00023170"/>
    </source>
</evidence>
<dbReference type="AlphaFoldDB" id="A0AAE1EM05"/>
<accession>A0AAE1EM05</accession>
<dbReference type="SUPFAM" id="SSF69318">
    <property type="entry name" value="Integrin alpha N-terminal domain"/>
    <property type="match status" value="1"/>
</dbReference>
<keyword evidence="8 11" id="KW-0675">Receptor</keyword>
<dbReference type="EMBL" id="JAWQEG010005806">
    <property type="protein sequence ID" value="KAK3856723.1"/>
    <property type="molecule type" value="Genomic_DNA"/>
</dbReference>
<keyword evidence="6 11" id="KW-0401">Integrin</keyword>
<dbReference type="GO" id="GO:0033627">
    <property type="term" value="P:cell adhesion mediated by integrin"/>
    <property type="evidence" value="ECO:0007669"/>
    <property type="project" value="TreeGrafter"/>
</dbReference>
<dbReference type="SMART" id="SM00191">
    <property type="entry name" value="Int_alpha"/>
    <property type="match status" value="5"/>
</dbReference>
<evidence type="ECO:0000256" key="1">
    <source>
        <dbReference type="ARBA" id="ARBA00004479"/>
    </source>
</evidence>
<keyword evidence="11" id="KW-1133">Transmembrane helix</keyword>
<reference evidence="14" key="1">
    <citation type="submission" date="2023-10" db="EMBL/GenBank/DDBJ databases">
        <title>Genome assemblies of two species of porcelain crab, Petrolisthes cinctipes and Petrolisthes manimaculis (Anomura: Porcellanidae).</title>
        <authorList>
            <person name="Angst P."/>
        </authorList>
    </citation>
    <scope>NUCLEOTIDE SEQUENCE</scope>
    <source>
        <strain evidence="14">PB745_01</strain>
        <tissue evidence="14">Gill</tissue>
    </source>
</reference>
<dbReference type="GO" id="GO:0009897">
    <property type="term" value="C:external side of plasma membrane"/>
    <property type="evidence" value="ECO:0007669"/>
    <property type="project" value="TreeGrafter"/>
</dbReference>
<comment type="subcellular location">
    <subcellularLocation>
        <location evidence="1 11">Membrane</location>
        <topology evidence="1 11">Single-pass type I membrane protein</topology>
    </subcellularLocation>
</comment>
<feature type="compositionally biased region" description="Low complexity" evidence="12">
    <location>
        <begin position="780"/>
        <end position="794"/>
    </location>
</feature>
<evidence type="ECO:0000256" key="3">
    <source>
        <dbReference type="ARBA" id="ARBA00022729"/>
    </source>
</evidence>
<dbReference type="SUPFAM" id="SSF69179">
    <property type="entry name" value="Integrin domains"/>
    <property type="match status" value="2"/>
</dbReference>
<evidence type="ECO:0000256" key="11">
    <source>
        <dbReference type="RuleBase" id="RU003762"/>
    </source>
</evidence>
<feature type="region of interest" description="Disordered" evidence="12">
    <location>
        <begin position="993"/>
        <end position="1032"/>
    </location>
</feature>
<gene>
    <name evidence="14" type="ORF">Pcinc_036967</name>
</gene>
<dbReference type="InterPro" id="IPR048286">
    <property type="entry name" value="Integrin_alpha_Ig-like_3"/>
</dbReference>
<sequence>MFPLLTVCYNLDVGRGRILSGENGTNFGYSVALWNDMEQVKRVVIGAPMWRSPTSGNETKTTPTLGQLLLCPPPSYQCQPYTQLPDLLKNSKSHNSKIAVKVGAVNKKQGIGFTEALYTSTSDSPSVLVACAPRYTTLISAASVIKLYKRGACYLLTTPNSSFTHIIPFSNNFVQRGNTRQFDYNDERFTGHSLSGFSVALNQNQTQMYFGGPNAYRGQGVAGRIQKDKGWLIDYVSKVKRANTTRLDYSYEGWAVTVGRFDGLVEAVAVSSPDAPILAGKVVFYNSILDPLETDPLRGEDAGGKFGFSLTSGDLDGDGSADLVVGAPLATQANGGHSLDNGKVYIFYSPTRKVPPPRERLVLTSGSGVDEGRFGWSVTSADLNQDGFHDVLVGEPGGAGAIYVFNGGRNGVSPIYSQRISASELAVPLVGLGFSLTTGTDMDSNGYPDVVVGAPLVDKAVFIRSAPVLKLTGDVTFDPPVISLANKTCQLNTEGEEEVVCFNLLLNLTYQSRHSLGPYDVIIELTLDGEEERAHFLHNHTFMIAVNRVLKPSEEPTELWSVPAYIKPGRPRLDTPLEVSVRALFPEGVESATTTTTSPDLASSVVPPIMAPLTLHASAPLTCPPDVICLPLTDILLSVNGSSPLSIGEEDLVLQVGIEPRLYHAYRVHLSLTYPVQLTYQRVSGDQFIPRCTVEVESQDQREEDRGMTGQLEMGQGQTGHLNSLLSCNFTSQLEQDALVPLAFHFTYNITTMLEFLASADVIPPELVSADPVSLDPSLSDMTSPDPFSPDSTSLEPSLSDSTSPDPISNSTSPDPILNSTSPDPSSSNSTSPDPSTSPDSTSPALRLPVFLLPHLTFRLAVTSDLPDLQPSDNSVVVNKTVYSMANLQLLGQSQPDTVEGTLNKSASLAEVMHSPNLTSPSYLGPPVKHTFSLTNLGPSPLLHAKLNLFLPLHLEGGLPLLYLVEAPRVHGNLTCTTLSINPNNYTFAVYKSSEEGEDAEEERTTYSSEESTLTTTPSSTPATTSTSSTPTSHTDVFNFFDIDISLRSKPRRKGIVDCNLVPCETMTCEVESLEVGESASVELSGYVVLASLSEVSGGSLAQLRSDATVEVPFQHHRQLLHPQHSTTTAAAFTQVSIIGKPKRQISLDEVPWWMWVVVACISLFILFIIIIVCVKVGFFKRDRVGMESKPMIRGSTYYKKANDNDYDFDEIEAF</sequence>
<feature type="compositionally biased region" description="Low complexity" evidence="12">
    <location>
        <begin position="819"/>
        <end position="843"/>
    </location>
</feature>
<dbReference type="PROSITE" id="PS51470">
    <property type="entry name" value="FG_GAP"/>
    <property type="match status" value="3"/>
</dbReference>
<name>A0AAE1EM05_PETCI</name>
<feature type="repeat" description="FG-GAP" evidence="10">
    <location>
        <begin position="360"/>
        <end position="414"/>
    </location>
</feature>
<keyword evidence="3" id="KW-0732">Signal</keyword>
<comment type="similarity">
    <text evidence="2 11">Belongs to the integrin alpha chain family.</text>
</comment>
<feature type="transmembrane region" description="Helical" evidence="11">
    <location>
        <begin position="1153"/>
        <end position="1180"/>
    </location>
</feature>
<keyword evidence="5 11" id="KW-0130">Cell adhesion</keyword>
<feature type="compositionally biased region" description="Low complexity" evidence="12">
    <location>
        <begin position="1006"/>
        <end position="1032"/>
    </location>
</feature>
<dbReference type="GO" id="GO:0008305">
    <property type="term" value="C:integrin complex"/>
    <property type="evidence" value="ECO:0007669"/>
    <property type="project" value="InterPro"/>
</dbReference>
<evidence type="ECO:0000256" key="6">
    <source>
        <dbReference type="ARBA" id="ARBA00023037"/>
    </source>
</evidence>
<dbReference type="GO" id="GO:0007229">
    <property type="term" value="P:integrin-mediated signaling pathway"/>
    <property type="evidence" value="ECO:0007669"/>
    <property type="project" value="UniProtKB-KW"/>
</dbReference>
<evidence type="ECO:0000256" key="12">
    <source>
        <dbReference type="SAM" id="MobiDB-lite"/>
    </source>
</evidence>
<feature type="compositionally biased region" description="Polar residues" evidence="12">
    <location>
        <begin position="795"/>
        <end position="814"/>
    </location>
</feature>
<dbReference type="Gene3D" id="2.130.10.130">
    <property type="entry name" value="Integrin alpha, N-terminal"/>
    <property type="match status" value="1"/>
</dbReference>
<keyword evidence="15" id="KW-1185">Reference proteome</keyword>
<dbReference type="GO" id="GO:0007157">
    <property type="term" value="P:heterophilic cell-cell adhesion via plasma membrane cell adhesion molecules"/>
    <property type="evidence" value="ECO:0007669"/>
    <property type="project" value="UniProtKB-ARBA"/>
</dbReference>
<dbReference type="Gene3D" id="2.60.40.1460">
    <property type="entry name" value="Integrin domains. Chain A, domain 2"/>
    <property type="match status" value="1"/>
</dbReference>
<protein>
    <recommendedName>
        <fullName evidence="13">Integrin alpha third immunoglobulin-like domain-containing protein</fullName>
    </recommendedName>
</protein>
<dbReference type="Proteomes" id="UP001286313">
    <property type="component" value="Unassembled WGS sequence"/>
</dbReference>
<dbReference type="InterPro" id="IPR000413">
    <property type="entry name" value="Integrin_alpha"/>
</dbReference>
<feature type="region of interest" description="Disordered" evidence="12">
    <location>
        <begin position="773"/>
        <end position="843"/>
    </location>
</feature>
<evidence type="ECO:0000256" key="2">
    <source>
        <dbReference type="ARBA" id="ARBA00008054"/>
    </source>
</evidence>
<evidence type="ECO:0000256" key="9">
    <source>
        <dbReference type="ARBA" id="ARBA00023180"/>
    </source>
</evidence>
<dbReference type="PANTHER" id="PTHR23220">
    <property type="entry name" value="INTEGRIN ALPHA"/>
    <property type="match status" value="1"/>
</dbReference>
<dbReference type="InterPro" id="IPR013519">
    <property type="entry name" value="Int_alpha_beta-p"/>
</dbReference>
<evidence type="ECO:0000256" key="10">
    <source>
        <dbReference type="PROSITE-ProRule" id="PRU00803"/>
    </source>
</evidence>
<evidence type="ECO:0000256" key="4">
    <source>
        <dbReference type="ARBA" id="ARBA00022737"/>
    </source>
</evidence>
<proteinExistence type="inferred from homology"/>
<evidence type="ECO:0000259" key="13">
    <source>
        <dbReference type="Pfam" id="PF20806"/>
    </source>
</evidence>
<dbReference type="Gene3D" id="2.60.40.1530">
    <property type="entry name" value="ntegrin, alpha v. Chain A, domain 4"/>
    <property type="match status" value="1"/>
</dbReference>
<dbReference type="GO" id="GO:0005178">
    <property type="term" value="F:integrin binding"/>
    <property type="evidence" value="ECO:0007669"/>
    <property type="project" value="TreeGrafter"/>
</dbReference>
<dbReference type="Pfam" id="PF20806">
    <property type="entry name" value="Integrin_A_Ig_3"/>
    <property type="match status" value="1"/>
</dbReference>
<feature type="domain" description="Integrin alpha third immunoglobulin-like" evidence="13">
    <location>
        <begin position="911"/>
        <end position="1115"/>
    </location>
</feature>
<feature type="repeat" description="FG-GAP" evidence="10">
    <location>
        <begin position="418"/>
        <end position="480"/>
    </location>
</feature>
<evidence type="ECO:0000313" key="15">
    <source>
        <dbReference type="Proteomes" id="UP001286313"/>
    </source>
</evidence>
<dbReference type="PRINTS" id="PR01185">
    <property type="entry name" value="INTEGRINA"/>
</dbReference>
<evidence type="ECO:0000256" key="7">
    <source>
        <dbReference type="ARBA" id="ARBA00023136"/>
    </source>
</evidence>
<keyword evidence="9" id="KW-0325">Glycoprotein</keyword>
<dbReference type="Gene3D" id="1.20.5.930">
    <property type="entry name" value="Bicelle-embedded integrin alpha(iib) transmembrane segment"/>
    <property type="match status" value="1"/>
</dbReference>
<dbReference type="Pfam" id="PF01839">
    <property type="entry name" value="FG-GAP"/>
    <property type="match status" value="2"/>
</dbReference>
<evidence type="ECO:0000313" key="14">
    <source>
        <dbReference type="EMBL" id="KAK3856723.1"/>
    </source>
</evidence>
<dbReference type="PANTHER" id="PTHR23220:SF133">
    <property type="entry name" value="INTEGRIN ALPHA-PS2"/>
    <property type="match status" value="1"/>
</dbReference>